<keyword evidence="1" id="KW-0732">Signal</keyword>
<feature type="chain" id="PRO_5026664404" evidence="1">
    <location>
        <begin position="22"/>
        <end position="151"/>
    </location>
</feature>
<evidence type="ECO:0000313" key="4">
    <source>
        <dbReference type="Proteomes" id="UP000468581"/>
    </source>
</evidence>
<proteinExistence type="predicted"/>
<evidence type="ECO:0000259" key="2">
    <source>
        <dbReference type="Pfam" id="PF04945"/>
    </source>
</evidence>
<dbReference type="AlphaFoldDB" id="A0A6P0UXK9"/>
<gene>
    <name evidence="3" type="ORF">GWK08_17200</name>
</gene>
<feature type="domain" description="YHS" evidence="2">
    <location>
        <begin position="53"/>
        <end position="86"/>
    </location>
</feature>
<accession>A0A6P0UXK9</accession>
<dbReference type="InterPro" id="IPR012348">
    <property type="entry name" value="RNR-like"/>
</dbReference>
<name>A0A6P0UXK9_9FLAO</name>
<protein>
    <submittedName>
        <fullName evidence="3">YHS domain-containing protein</fullName>
    </submittedName>
</protein>
<dbReference type="EMBL" id="JAABOO010000004">
    <property type="protein sequence ID" value="NER15196.1"/>
    <property type="molecule type" value="Genomic_DNA"/>
</dbReference>
<dbReference type="Pfam" id="PF04945">
    <property type="entry name" value="YHS"/>
    <property type="match status" value="1"/>
</dbReference>
<dbReference type="NCBIfam" id="NF041384">
    <property type="entry name" value="YHS_seleno_dom"/>
    <property type="match status" value="1"/>
</dbReference>
<dbReference type="InterPro" id="IPR007029">
    <property type="entry name" value="YHS_dom"/>
</dbReference>
<sequence>MKTMKKFVGIVAALFMTLNMAAQSQNLDDTKIALQGYSPVSYLDMGLAQRGLKEFKSEYQGAKYYFTSKDQKKKFDANPTKYVPQYGGYCAFGVSVGGKFRVDPNKFVVHNNKLYLFLNDVEVDALQLFKDSNANQTIAKADKNWKTLKTK</sequence>
<evidence type="ECO:0000313" key="3">
    <source>
        <dbReference type="EMBL" id="NER15196.1"/>
    </source>
</evidence>
<evidence type="ECO:0000256" key="1">
    <source>
        <dbReference type="SAM" id="SignalP"/>
    </source>
</evidence>
<feature type="signal peptide" evidence="1">
    <location>
        <begin position="1"/>
        <end position="21"/>
    </location>
</feature>
<dbReference type="Proteomes" id="UP000468581">
    <property type="component" value="Unassembled WGS sequence"/>
</dbReference>
<comment type="caution">
    <text evidence="3">The sequence shown here is derived from an EMBL/GenBank/DDBJ whole genome shotgun (WGS) entry which is preliminary data.</text>
</comment>
<organism evidence="3 4">
    <name type="scientific">Leptobacterium flavescens</name>
    <dbReference type="NCBI Taxonomy" id="472055"/>
    <lineage>
        <taxon>Bacteria</taxon>
        <taxon>Pseudomonadati</taxon>
        <taxon>Bacteroidota</taxon>
        <taxon>Flavobacteriia</taxon>
        <taxon>Flavobacteriales</taxon>
        <taxon>Flavobacteriaceae</taxon>
        <taxon>Leptobacterium</taxon>
    </lineage>
</organism>
<dbReference type="Gene3D" id="1.10.620.20">
    <property type="entry name" value="Ribonucleotide Reductase, subunit A"/>
    <property type="match status" value="1"/>
</dbReference>
<reference evidence="3 4" key="1">
    <citation type="submission" date="2020-01" db="EMBL/GenBank/DDBJ databases">
        <title>Leptobacterium flavescens.</title>
        <authorList>
            <person name="Wang G."/>
        </authorList>
    </citation>
    <scope>NUCLEOTIDE SEQUENCE [LARGE SCALE GENOMIC DNA]</scope>
    <source>
        <strain evidence="3 4">KCTC 22160</strain>
    </source>
</reference>
<keyword evidence="4" id="KW-1185">Reference proteome</keyword>
<dbReference type="GO" id="GO:0016491">
    <property type="term" value="F:oxidoreductase activity"/>
    <property type="evidence" value="ECO:0007669"/>
    <property type="project" value="InterPro"/>
</dbReference>